<feature type="transmembrane region" description="Helical" evidence="2">
    <location>
        <begin position="414"/>
        <end position="430"/>
    </location>
</feature>
<evidence type="ECO:0000313" key="4">
    <source>
        <dbReference type="EMBL" id="CAL1173109.1"/>
    </source>
</evidence>
<dbReference type="OrthoDB" id="417345at2759"/>
<comment type="caution">
    <text evidence="3">The sequence shown here is derived from an EMBL/GenBank/DDBJ whole genome shotgun (WGS) entry which is preliminary data.</text>
</comment>
<evidence type="ECO:0000256" key="1">
    <source>
        <dbReference type="SAM" id="MobiDB-lite"/>
    </source>
</evidence>
<dbReference type="InterPro" id="IPR019412">
    <property type="entry name" value="IML2/TPR_39"/>
</dbReference>
<dbReference type="PANTHER" id="PTHR31859">
    <property type="entry name" value="TETRATRICOPEPTIDE REPEAT PROTEIN 39 FAMILY MEMBER"/>
    <property type="match status" value="1"/>
</dbReference>
<keyword evidence="6" id="KW-1185">Reference proteome</keyword>
<dbReference type="Gene3D" id="2.30.29.30">
    <property type="entry name" value="Pleckstrin-homology domain (PH domain)/Phosphotyrosine-binding domain (PTB)"/>
    <property type="match status" value="1"/>
</dbReference>
<organism evidence="3">
    <name type="scientific">Cladocopium goreaui</name>
    <dbReference type="NCBI Taxonomy" id="2562237"/>
    <lineage>
        <taxon>Eukaryota</taxon>
        <taxon>Sar</taxon>
        <taxon>Alveolata</taxon>
        <taxon>Dinophyceae</taxon>
        <taxon>Suessiales</taxon>
        <taxon>Symbiodiniaceae</taxon>
        <taxon>Cladocopium</taxon>
    </lineage>
</organism>
<dbReference type="EMBL" id="CAMXCT010006768">
    <property type="protein sequence ID" value="CAI4019734.1"/>
    <property type="molecule type" value="Genomic_DNA"/>
</dbReference>
<dbReference type="Pfam" id="PF10300">
    <property type="entry name" value="Iml2-TPR_39"/>
    <property type="match status" value="1"/>
</dbReference>
<keyword evidence="2" id="KW-0812">Transmembrane</keyword>
<dbReference type="PANTHER" id="PTHR31859:SF1">
    <property type="entry name" value="TETRATRICOPEPTIDE REPEAT PROTEIN 39C"/>
    <property type="match status" value="1"/>
</dbReference>
<reference evidence="4" key="2">
    <citation type="submission" date="2024-04" db="EMBL/GenBank/DDBJ databases">
        <authorList>
            <person name="Chen Y."/>
            <person name="Shah S."/>
            <person name="Dougan E. K."/>
            <person name="Thang M."/>
            <person name="Chan C."/>
        </authorList>
    </citation>
    <scope>NUCLEOTIDE SEQUENCE [LARGE SCALE GENOMIC DNA]</scope>
</reference>
<dbReference type="EMBL" id="CAMXCT020006768">
    <property type="protein sequence ID" value="CAL1173109.1"/>
    <property type="molecule type" value="Genomic_DNA"/>
</dbReference>
<feature type="region of interest" description="Disordered" evidence="1">
    <location>
        <begin position="188"/>
        <end position="210"/>
    </location>
</feature>
<sequence length="747" mass="84735">MAEAELHDFAFQQRRLLTKRGFWLGRTVTRWCQVEKDTLVYYASKESQVPKGRVTLSECTLGQDADEVEMWSKVQRATMISMSRTSRTRTTLRTVLLVRPGKGPIFIKTSPDEIASLAALMKRPVEMPAMPAMPALPESPTRPECPPSGHSNFFPIQEPTESESRRAALARITSRGSEWSAQVAEEMALDQSPGPISPDSSSTRQSQAPVFQEVRESLGAKLAYQKSMDLMWNYDLQAAAVLLEPWQNSSLWHAGAAAECFVLRTILTGRKSDALASLDLIVVAEKLKDDISSSSLTLAHEIVTAELQLMRSLLQIILGLRFRALYNLRQCWYAYYRLEQFLEDEVSLKRCAQNVDCVMTYEDLRGRILFGLGFFYMASSLVPASLVPLLRLAGFLMHRQRGKMYLFECVERALGARCSIAAILLAMYHLDLEPDMKHAGNILIASLGRQPENTLLHWAGSILAWRNTFMSQAVSITGKALWCCGEELGEKAVYLRYELGMFHFIAMDWPKAHEHLNCVYVSVNSDKVFFPYRTLVTTQLAAVAFSMGEQEYGETLCKECASVQDWSGLLKLETDFAKILQIFLRRRRQGRRMLAFEVMYFFRQFPKVPSHMLLAIKDNVQKTTDPLRECEDCDHDSMEENSMVELASALTIQVVVCFYLGDAEAALIFVPELSQLCPRLPSWAMYLSAHGLYWCGRVFALNDRDEDARFCLQLARSYKKYPFNINVKICKVLAQHEEQMAQKSQAA</sequence>
<dbReference type="EMBL" id="CAMXCT030006768">
    <property type="protein sequence ID" value="CAL4807046.1"/>
    <property type="molecule type" value="Genomic_DNA"/>
</dbReference>
<evidence type="ECO:0000313" key="5">
    <source>
        <dbReference type="EMBL" id="CAL4807046.1"/>
    </source>
</evidence>
<evidence type="ECO:0000313" key="3">
    <source>
        <dbReference type="EMBL" id="CAI4019734.1"/>
    </source>
</evidence>
<feature type="region of interest" description="Disordered" evidence="1">
    <location>
        <begin position="133"/>
        <end position="171"/>
    </location>
</feature>
<feature type="transmembrane region" description="Helical" evidence="2">
    <location>
        <begin position="368"/>
        <end position="393"/>
    </location>
</feature>
<name>A0A9P1M558_9DINO</name>
<accession>A0A9P1M558</accession>
<proteinExistence type="predicted"/>
<dbReference type="AlphaFoldDB" id="A0A9P1M558"/>
<dbReference type="Proteomes" id="UP001152797">
    <property type="component" value="Unassembled WGS sequence"/>
</dbReference>
<evidence type="ECO:0000256" key="2">
    <source>
        <dbReference type="SAM" id="Phobius"/>
    </source>
</evidence>
<feature type="compositionally biased region" description="Polar residues" evidence="1">
    <location>
        <begin position="198"/>
        <end position="209"/>
    </location>
</feature>
<protein>
    <submittedName>
        <fullName evidence="5">Tetratricopeptide repeat protein 38</fullName>
    </submittedName>
</protein>
<keyword evidence="2" id="KW-1133">Transmembrane helix</keyword>
<evidence type="ECO:0000313" key="6">
    <source>
        <dbReference type="Proteomes" id="UP001152797"/>
    </source>
</evidence>
<reference evidence="3" key="1">
    <citation type="submission" date="2022-10" db="EMBL/GenBank/DDBJ databases">
        <authorList>
            <person name="Chen Y."/>
            <person name="Dougan E. K."/>
            <person name="Chan C."/>
            <person name="Rhodes N."/>
            <person name="Thang M."/>
        </authorList>
    </citation>
    <scope>NUCLEOTIDE SEQUENCE</scope>
</reference>
<gene>
    <name evidence="3" type="ORF">C1SCF055_LOCUS44216</name>
</gene>
<keyword evidence="2" id="KW-0472">Membrane</keyword>
<dbReference type="InterPro" id="IPR011993">
    <property type="entry name" value="PH-like_dom_sf"/>
</dbReference>
<dbReference type="SUPFAM" id="SSF50729">
    <property type="entry name" value="PH domain-like"/>
    <property type="match status" value="1"/>
</dbReference>